<proteinExistence type="predicted"/>
<organism evidence="3 4">
    <name type="scientific">Mesoterricola sediminis</name>
    <dbReference type="NCBI Taxonomy" id="2927980"/>
    <lineage>
        <taxon>Bacteria</taxon>
        <taxon>Pseudomonadati</taxon>
        <taxon>Acidobacteriota</taxon>
        <taxon>Holophagae</taxon>
        <taxon>Holophagales</taxon>
        <taxon>Holophagaceae</taxon>
        <taxon>Mesoterricola</taxon>
    </lineage>
</organism>
<feature type="region of interest" description="Disordered" evidence="1">
    <location>
        <begin position="163"/>
        <end position="184"/>
    </location>
</feature>
<dbReference type="AlphaFoldDB" id="A0AA48H0B1"/>
<feature type="transmembrane region" description="Helical" evidence="2">
    <location>
        <begin position="45"/>
        <end position="66"/>
    </location>
</feature>
<accession>A0AA48H0B1</accession>
<dbReference type="KEGG" id="msea:METESE_00940"/>
<keyword evidence="4" id="KW-1185">Reference proteome</keyword>
<feature type="transmembrane region" description="Helical" evidence="2">
    <location>
        <begin position="121"/>
        <end position="142"/>
    </location>
</feature>
<protein>
    <submittedName>
        <fullName evidence="3">Uncharacterized protein</fullName>
    </submittedName>
</protein>
<reference evidence="3" key="1">
    <citation type="journal article" date="2023" name="Int. J. Syst. Evol. Microbiol.">
        <title>Mesoterricola silvestris gen. nov., sp. nov., Mesoterricola sediminis sp. nov., Geothrix oryzae sp. nov., Geothrix edaphica sp. nov., Geothrix rubra sp. nov., and Geothrix limicola sp. nov., six novel members of Acidobacteriota isolated from soils.</title>
        <authorList>
            <person name="Itoh H."/>
            <person name="Sugisawa Y."/>
            <person name="Mise K."/>
            <person name="Xu Z."/>
            <person name="Kuniyasu M."/>
            <person name="Ushijima N."/>
            <person name="Kawano K."/>
            <person name="Kobayashi E."/>
            <person name="Shiratori Y."/>
            <person name="Masuda Y."/>
            <person name="Senoo K."/>
        </authorList>
    </citation>
    <scope>NUCLEOTIDE SEQUENCE</scope>
    <source>
        <strain evidence="3">W786</strain>
    </source>
</reference>
<dbReference type="Proteomes" id="UP001228113">
    <property type="component" value="Chromosome"/>
</dbReference>
<gene>
    <name evidence="3" type="ORF">METESE_00940</name>
</gene>
<feature type="compositionally biased region" description="Pro residues" evidence="1">
    <location>
        <begin position="170"/>
        <end position="182"/>
    </location>
</feature>
<feature type="transmembrane region" description="Helical" evidence="2">
    <location>
        <begin position="86"/>
        <end position="109"/>
    </location>
</feature>
<dbReference type="EMBL" id="AP027081">
    <property type="protein sequence ID" value="BDU75136.1"/>
    <property type="molecule type" value="Genomic_DNA"/>
</dbReference>
<feature type="region of interest" description="Disordered" evidence="1">
    <location>
        <begin position="315"/>
        <end position="342"/>
    </location>
</feature>
<keyword evidence="2" id="KW-0812">Transmembrane</keyword>
<evidence type="ECO:0000256" key="1">
    <source>
        <dbReference type="SAM" id="MobiDB-lite"/>
    </source>
</evidence>
<keyword evidence="2" id="KW-1133">Transmembrane helix</keyword>
<evidence type="ECO:0000313" key="4">
    <source>
        <dbReference type="Proteomes" id="UP001228113"/>
    </source>
</evidence>
<evidence type="ECO:0000313" key="3">
    <source>
        <dbReference type="EMBL" id="BDU75136.1"/>
    </source>
</evidence>
<keyword evidence="2" id="KW-0472">Membrane</keyword>
<sequence length="342" mass="36808">MDWILWIASKHILVVHVPIAAAILVPLPILAAQRGGRGIRPWWTTCRYLTGAGLLGALLALGTGYAKARSGGILAPGAWFAPADPGIGYLFRLHEAGGVLALVLGAVCLRALYRKRQEHQGIGVPALLLGLLWCAVALVSAWTGSVLAGKRPPHRFLLAPPVLKAEPKPEPPAPAPAPAPRPAEPEAQAPLRVLDYLSLKAQHPEPVKSPAHGNRWIRVWVDAAGEKAYQEGTPLPPGAIVVLTTQEDRWGRPGPDAGPFYALEGAADGRTRFTFYWPQVPEARRAELQGEARAYWRDGDPRLQACNACHAQGLAPRKDRSRFGVPRKPRPEGAAVQAPAVR</sequence>
<dbReference type="RefSeq" id="WP_243335129.1">
    <property type="nucleotide sequence ID" value="NZ_AP027081.1"/>
</dbReference>
<evidence type="ECO:0000256" key="2">
    <source>
        <dbReference type="SAM" id="Phobius"/>
    </source>
</evidence>
<name>A0AA48H0B1_9BACT</name>
<feature type="transmembrane region" description="Helical" evidence="2">
    <location>
        <begin position="12"/>
        <end position="33"/>
    </location>
</feature>